<comment type="caution">
    <text evidence="1">The sequence shown here is derived from an EMBL/GenBank/DDBJ whole genome shotgun (WGS) entry which is preliminary data.</text>
</comment>
<accession>A0ABU5CUR6</accession>
<dbReference type="EMBL" id="JAWDIQ010000003">
    <property type="protein sequence ID" value="MDY0410119.1"/>
    <property type="molecule type" value="Genomic_DNA"/>
</dbReference>
<reference evidence="1 2" key="1">
    <citation type="submission" date="2023-10" db="EMBL/GenBank/DDBJ databases">
        <title>Virgibacillus soli CC-YMP-6 genome.</title>
        <authorList>
            <person name="Miliotis G."/>
            <person name="Sengupta P."/>
            <person name="Hameed A."/>
            <person name="Chuvochina M."/>
            <person name="Mcdonagh F."/>
            <person name="Simpson A.C."/>
            <person name="Singh N.K."/>
            <person name="Rekha P.D."/>
            <person name="Raman K."/>
            <person name="Hugenholtz P."/>
            <person name="Venkateswaran K."/>
        </authorList>
    </citation>
    <scope>NUCLEOTIDE SEQUENCE [LARGE SCALE GENOMIC DNA]</scope>
    <source>
        <strain evidence="1 2">CC-YMP-6</strain>
    </source>
</reference>
<sequence length="44" mass="5010">MKLVDDDGAIYRNKKSNQQAGNIEYVYVLEETVTSDDSNHLGFM</sequence>
<evidence type="ECO:0000313" key="1">
    <source>
        <dbReference type="EMBL" id="MDY0410119.1"/>
    </source>
</evidence>
<organism evidence="1 2">
    <name type="scientific">Paracerasibacillus soli</name>
    <dbReference type="NCBI Taxonomy" id="480284"/>
    <lineage>
        <taxon>Bacteria</taxon>
        <taxon>Bacillati</taxon>
        <taxon>Bacillota</taxon>
        <taxon>Bacilli</taxon>
        <taxon>Bacillales</taxon>
        <taxon>Bacillaceae</taxon>
        <taxon>Paracerasibacillus</taxon>
    </lineage>
</organism>
<evidence type="ECO:0000313" key="2">
    <source>
        <dbReference type="Proteomes" id="UP001275315"/>
    </source>
</evidence>
<dbReference type="RefSeq" id="WP_320380980.1">
    <property type="nucleotide sequence ID" value="NZ_JAWDIQ010000003.1"/>
</dbReference>
<gene>
    <name evidence="1" type="ORF">RWD45_18135</name>
</gene>
<name>A0ABU5CUR6_9BACI</name>
<proteinExistence type="predicted"/>
<protein>
    <submittedName>
        <fullName evidence="1">Uncharacterized protein</fullName>
    </submittedName>
</protein>
<keyword evidence="2" id="KW-1185">Reference proteome</keyword>
<dbReference type="Proteomes" id="UP001275315">
    <property type="component" value="Unassembled WGS sequence"/>
</dbReference>